<dbReference type="UniPathway" id="UPA00241">
    <property type="reaction ID" value="UER00356"/>
</dbReference>
<organism evidence="7 8">
    <name type="scientific">Tenacibaculum piscium</name>
    <dbReference type="NCBI Taxonomy" id="1458515"/>
    <lineage>
        <taxon>Bacteria</taxon>
        <taxon>Pseudomonadati</taxon>
        <taxon>Bacteroidota</taxon>
        <taxon>Flavobacteriia</taxon>
        <taxon>Flavobacteriales</taxon>
        <taxon>Flavobacteriaceae</taxon>
        <taxon>Tenacibaculum</taxon>
    </lineage>
</organism>
<dbReference type="PANTHER" id="PTHR10695:SF46">
    <property type="entry name" value="BIFUNCTIONAL COENZYME A SYNTHASE-RELATED"/>
    <property type="match status" value="1"/>
</dbReference>
<evidence type="ECO:0000256" key="4">
    <source>
        <dbReference type="ARBA" id="ARBA00022993"/>
    </source>
</evidence>
<name>A0A2H1YG59_9FLAO</name>
<dbReference type="InterPro" id="IPR001977">
    <property type="entry name" value="Depp_CoAkinase"/>
</dbReference>
<keyword evidence="5" id="KW-0963">Cytoplasm</keyword>
<dbReference type="EMBL" id="OENF01000012">
    <property type="protein sequence ID" value="SOS74420.1"/>
    <property type="molecule type" value="Genomic_DNA"/>
</dbReference>
<dbReference type="Pfam" id="PF01121">
    <property type="entry name" value="CoaE"/>
    <property type="match status" value="1"/>
</dbReference>
<dbReference type="NCBIfam" id="TIGR00152">
    <property type="entry name" value="dephospho-CoA kinase"/>
    <property type="match status" value="1"/>
</dbReference>
<keyword evidence="5 7" id="KW-0418">Kinase</keyword>
<keyword evidence="8" id="KW-1185">Reference proteome</keyword>
<dbReference type="HAMAP" id="MF_00376">
    <property type="entry name" value="Dephospho_CoA_kinase"/>
    <property type="match status" value="1"/>
</dbReference>
<dbReference type="Proteomes" id="UP000234211">
    <property type="component" value="Unassembled WGS sequence"/>
</dbReference>
<keyword evidence="3 5" id="KW-0067">ATP-binding</keyword>
<dbReference type="GO" id="GO:0015937">
    <property type="term" value="P:coenzyme A biosynthetic process"/>
    <property type="evidence" value="ECO:0007669"/>
    <property type="project" value="UniProtKB-UniRule"/>
</dbReference>
<evidence type="ECO:0000256" key="5">
    <source>
        <dbReference type="HAMAP-Rule" id="MF_00376"/>
    </source>
</evidence>
<comment type="function">
    <text evidence="5">Catalyzes the phosphorylation of the 3'-hydroxyl group of dephosphocoenzyme A to form coenzyme A.</text>
</comment>
<protein>
    <recommendedName>
        <fullName evidence="5 6">Dephospho-CoA kinase</fullName>
        <ecNumber evidence="5 6">2.7.1.24</ecNumber>
    </recommendedName>
    <alternativeName>
        <fullName evidence="5">Dephosphocoenzyme A kinase</fullName>
    </alternativeName>
</protein>
<dbReference type="GO" id="GO:0005737">
    <property type="term" value="C:cytoplasm"/>
    <property type="evidence" value="ECO:0007669"/>
    <property type="project" value="UniProtKB-SubCell"/>
</dbReference>
<comment type="catalytic activity">
    <reaction evidence="5">
        <text>3'-dephospho-CoA + ATP = ADP + CoA + H(+)</text>
        <dbReference type="Rhea" id="RHEA:18245"/>
        <dbReference type="ChEBI" id="CHEBI:15378"/>
        <dbReference type="ChEBI" id="CHEBI:30616"/>
        <dbReference type="ChEBI" id="CHEBI:57287"/>
        <dbReference type="ChEBI" id="CHEBI:57328"/>
        <dbReference type="ChEBI" id="CHEBI:456216"/>
        <dbReference type="EC" id="2.7.1.24"/>
    </reaction>
</comment>
<proteinExistence type="inferred from homology"/>
<evidence type="ECO:0000256" key="2">
    <source>
        <dbReference type="ARBA" id="ARBA00022741"/>
    </source>
</evidence>
<keyword evidence="2 5" id="KW-0547">Nucleotide-binding</keyword>
<comment type="pathway">
    <text evidence="5">Cofactor biosynthesis; coenzyme A biosynthesis; CoA from (R)-pantothenate: step 5/5.</text>
</comment>
<reference evidence="8" key="1">
    <citation type="submission" date="2017-11" db="EMBL/GenBank/DDBJ databases">
        <authorList>
            <person name="Duchaud E."/>
        </authorList>
    </citation>
    <scope>NUCLEOTIDE SEQUENCE [LARGE SCALE GENOMIC DNA]</scope>
    <source>
        <strain evidence="8">Tenacibaculum sp. TNO020</strain>
    </source>
</reference>
<evidence type="ECO:0000256" key="1">
    <source>
        <dbReference type="ARBA" id="ARBA00009018"/>
    </source>
</evidence>
<dbReference type="GO" id="GO:0004140">
    <property type="term" value="F:dephospho-CoA kinase activity"/>
    <property type="evidence" value="ECO:0007669"/>
    <property type="project" value="UniProtKB-UniRule"/>
</dbReference>
<gene>
    <name evidence="5 7" type="primary">coaE</name>
    <name evidence="7" type="ORF">TNO020_20096</name>
</gene>
<evidence type="ECO:0000313" key="8">
    <source>
        <dbReference type="Proteomes" id="UP000234211"/>
    </source>
</evidence>
<sequence>MIIGVTGGIGSGKSTVIKMFAKFENIAIYIADSQAKKLMNSSEEIKTKLIAEFGENTYKNNELNTAFLANIVFKNKEKLAVLNAIVHPVVHKHFHNFILENAQKSYILYENAILFENNSNNFCDKIITVTAPENIRIERVLKRDNTTITAVKNRIKNQWSETKKILQSNYVIQNIIRENTQHEVTRIHNILTNTNR</sequence>
<feature type="binding site" evidence="5">
    <location>
        <begin position="10"/>
        <end position="15"/>
    </location>
    <ligand>
        <name>ATP</name>
        <dbReference type="ChEBI" id="CHEBI:30616"/>
    </ligand>
</feature>
<accession>A0A2H1YG59</accession>
<evidence type="ECO:0000313" key="7">
    <source>
        <dbReference type="EMBL" id="SOS74420.1"/>
    </source>
</evidence>
<dbReference type="EC" id="2.7.1.24" evidence="5 6"/>
<evidence type="ECO:0000256" key="6">
    <source>
        <dbReference type="NCBIfam" id="TIGR00152"/>
    </source>
</evidence>
<dbReference type="PROSITE" id="PS51219">
    <property type="entry name" value="DPCK"/>
    <property type="match status" value="1"/>
</dbReference>
<dbReference type="CDD" id="cd02022">
    <property type="entry name" value="DPCK"/>
    <property type="match status" value="1"/>
</dbReference>
<dbReference type="RefSeq" id="WP_101916904.1">
    <property type="nucleotide sequence ID" value="NZ_OENF01000012.1"/>
</dbReference>
<dbReference type="Gene3D" id="3.40.50.300">
    <property type="entry name" value="P-loop containing nucleotide triphosphate hydrolases"/>
    <property type="match status" value="1"/>
</dbReference>
<comment type="subcellular location">
    <subcellularLocation>
        <location evidence="5">Cytoplasm</location>
    </subcellularLocation>
</comment>
<dbReference type="GO" id="GO:0005524">
    <property type="term" value="F:ATP binding"/>
    <property type="evidence" value="ECO:0007669"/>
    <property type="project" value="UniProtKB-UniRule"/>
</dbReference>
<evidence type="ECO:0000256" key="3">
    <source>
        <dbReference type="ARBA" id="ARBA00022840"/>
    </source>
</evidence>
<dbReference type="InterPro" id="IPR027417">
    <property type="entry name" value="P-loop_NTPase"/>
</dbReference>
<dbReference type="OrthoDB" id="9812943at2"/>
<dbReference type="AlphaFoldDB" id="A0A2H1YG59"/>
<dbReference type="PANTHER" id="PTHR10695">
    <property type="entry name" value="DEPHOSPHO-COA KINASE-RELATED"/>
    <property type="match status" value="1"/>
</dbReference>
<dbReference type="SUPFAM" id="SSF52540">
    <property type="entry name" value="P-loop containing nucleoside triphosphate hydrolases"/>
    <property type="match status" value="1"/>
</dbReference>
<keyword evidence="4 5" id="KW-0173">Coenzyme A biosynthesis</keyword>
<keyword evidence="5 7" id="KW-0808">Transferase</keyword>
<comment type="similarity">
    <text evidence="1 5">Belongs to the CoaE family.</text>
</comment>